<keyword evidence="2" id="KW-1185">Reference proteome</keyword>
<dbReference type="RefSeq" id="WP_154440499.1">
    <property type="nucleotide sequence ID" value="NZ_VUNQ01000021.1"/>
</dbReference>
<dbReference type="EMBL" id="VUNQ01000021">
    <property type="protein sequence ID" value="MSU01955.1"/>
    <property type="molecule type" value="Genomic_DNA"/>
</dbReference>
<accession>A0A6N7XZP4</accession>
<evidence type="ECO:0000313" key="1">
    <source>
        <dbReference type="EMBL" id="MSU01955.1"/>
    </source>
</evidence>
<dbReference type="Proteomes" id="UP000469523">
    <property type="component" value="Unassembled WGS sequence"/>
</dbReference>
<sequence length="161" mass="19005">MERPRKIHNKRLPKNYYNYFDICKIEGIPETRAKNAVSEKKVEGIKYLEELKPIEHLFEQFERPIKGGMVNQYGIRRDYYDKWKSTGEVPTPPPGRPKIERGNVVNVNIRNFPKDLYEEFKIIVDNANAMTVMKVGYHDMIAVAVQEFIQRRPQFMNKNGD</sequence>
<reference evidence="1 2" key="1">
    <citation type="submission" date="2019-09" db="EMBL/GenBank/DDBJ databases">
        <title>In-depth cultivation of the pig gut microbiome towards novel bacterial diversity and tailored functional studies.</title>
        <authorList>
            <person name="Wylensek D."/>
            <person name="Hitch T.C.A."/>
            <person name="Clavel T."/>
        </authorList>
    </citation>
    <scope>NUCLEOTIDE SEQUENCE [LARGE SCALE GENOMIC DNA]</scope>
    <source>
        <strain evidence="1 2">WCA3-693-APC-4?</strain>
    </source>
</reference>
<proteinExistence type="predicted"/>
<name>A0A6N7XZP4_9FIRM</name>
<evidence type="ECO:0000313" key="2">
    <source>
        <dbReference type="Proteomes" id="UP000469523"/>
    </source>
</evidence>
<organism evidence="1 2">
    <name type="scientific">Tissierella pigra</name>
    <dbReference type="NCBI Taxonomy" id="2607614"/>
    <lineage>
        <taxon>Bacteria</taxon>
        <taxon>Bacillati</taxon>
        <taxon>Bacillota</taxon>
        <taxon>Tissierellia</taxon>
        <taxon>Tissierellales</taxon>
        <taxon>Tissierellaceae</taxon>
        <taxon>Tissierella</taxon>
    </lineage>
</organism>
<protein>
    <submittedName>
        <fullName evidence="1">Uncharacterized protein</fullName>
    </submittedName>
</protein>
<gene>
    <name evidence="1" type="ORF">FYJ83_10790</name>
</gene>
<comment type="caution">
    <text evidence="1">The sequence shown here is derived from an EMBL/GenBank/DDBJ whole genome shotgun (WGS) entry which is preliminary data.</text>
</comment>
<dbReference type="AlphaFoldDB" id="A0A6N7XZP4"/>